<evidence type="ECO:0000256" key="3">
    <source>
        <dbReference type="ARBA" id="ARBA00022989"/>
    </source>
</evidence>
<feature type="transmembrane region" description="Helical" evidence="6">
    <location>
        <begin position="206"/>
        <end position="227"/>
    </location>
</feature>
<evidence type="ECO:0000313" key="9">
    <source>
        <dbReference type="Proteomes" id="UP000238350"/>
    </source>
</evidence>
<feature type="transmembrane region" description="Helical" evidence="6">
    <location>
        <begin position="354"/>
        <end position="380"/>
    </location>
</feature>
<dbReference type="PROSITE" id="PS50850">
    <property type="entry name" value="MFS"/>
    <property type="match status" value="1"/>
</dbReference>
<feature type="region of interest" description="Disordered" evidence="5">
    <location>
        <begin position="24"/>
        <end position="47"/>
    </location>
</feature>
<feature type="transmembrane region" description="Helical" evidence="6">
    <location>
        <begin position="78"/>
        <end position="102"/>
    </location>
</feature>
<dbReference type="InterPro" id="IPR011701">
    <property type="entry name" value="MFS"/>
</dbReference>
<dbReference type="GeneID" id="36514310"/>
<accession>A0A2T0FD86</accession>
<feature type="transmembrane region" description="Helical" evidence="6">
    <location>
        <begin position="534"/>
        <end position="555"/>
    </location>
</feature>
<keyword evidence="3 6" id="KW-1133">Transmembrane helix</keyword>
<dbReference type="OrthoDB" id="4500315at2759"/>
<keyword evidence="9" id="KW-1185">Reference proteome</keyword>
<dbReference type="GO" id="GO:0005886">
    <property type="term" value="C:plasma membrane"/>
    <property type="evidence" value="ECO:0007669"/>
    <property type="project" value="TreeGrafter"/>
</dbReference>
<dbReference type="Proteomes" id="UP000238350">
    <property type="component" value="Unassembled WGS sequence"/>
</dbReference>
<evidence type="ECO:0000256" key="5">
    <source>
        <dbReference type="SAM" id="MobiDB-lite"/>
    </source>
</evidence>
<dbReference type="InterPro" id="IPR036259">
    <property type="entry name" value="MFS_trans_sf"/>
</dbReference>
<reference evidence="8 9" key="1">
    <citation type="submission" date="2017-04" db="EMBL/GenBank/DDBJ databases">
        <title>Genome sequencing of [Candida] sorbophila.</title>
        <authorList>
            <person name="Ahn J.O."/>
        </authorList>
    </citation>
    <scope>NUCLEOTIDE SEQUENCE [LARGE SCALE GENOMIC DNA]</scope>
    <source>
        <strain evidence="8 9">DS02</strain>
    </source>
</reference>
<feature type="domain" description="Major facilitator superfamily (MFS) profile" evidence="7">
    <location>
        <begin position="79"/>
        <end position="559"/>
    </location>
</feature>
<keyword evidence="2 6" id="KW-0812">Transmembrane</keyword>
<dbReference type="Gene3D" id="1.20.1250.20">
    <property type="entry name" value="MFS general substrate transporter like domains"/>
    <property type="match status" value="1"/>
</dbReference>
<dbReference type="SUPFAM" id="SSF103473">
    <property type="entry name" value="MFS general substrate transporter"/>
    <property type="match status" value="1"/>
</dbReference>
<evidence type="ECO:0000256" key="6">
    <source>
        <dbReference type="SAM" id="Phobius"/>
    </source>
</evidence>
<dbReference type="GO" id="GO:0022857">
    <property type="term" value="F:transmembrane transporter activity"/>
    <property type="evidence" value="ECO:0007669"/>
    <property type="project" value="InterPro"/>
</dbReference>
<proteinExistence type="predicted"/>
<evidence type="ECO:0000256" key="2">
    <source>
        <dbReference type="ARBA" id="ARBA00022692"/>
    </source>
</evidence>
<dbReference type="PANTHER" id="PTHR23502:SF4">
    <property type="entry name" value="MAJOR FACILITATOR SUPERFAMILY (MFS) PROFILE DOMAIN-CONTAINING PROTEIN-RELATED"/>
    <property type="match status" value="1"/>
</dbReference>
<keyword evidence="4 6" id="KW-0472">Membrane</keyword>
<evidence type="ECO:0000259" key="7">
    <source>
        <dbReference type="PROSITE" id="PS50850"/>
    </source>
</evidence>
<feature type="transmembrane region" description="Helical" evidence="6">
    <location>
        <begin position="233"/>
        <end position="253"/>
    </location>
</feature>
<organism evidence="8 9">
    <name type="scientific">Wickerhamiella sorbophila</name>
    <dbReference type="NCBI Taxonomy" id="45607"/>
    <lineage>
        <taxon>Eukaryota</taxon>
        <taxon>Fungi</taxon>
        <taxon>Dikarya</taxon>
        <taxon>Ascomycota</taxon>
        <taxon>Saccharomycotina</taxon>
        <taxon>Dipodascomycetes</taxon>
        <taxon>Dipodascales</taxon>
        <taxon>Trichomonascaceae</taxon>
        <taxon>Wickerhamiella</taxon>
    </lineage>
</organism>
<evidence type="ECO:0000256" key="1">
    <source>
        <dbReference type="ARBA" id="ARBA00004141"/>
    </source>
</evidence>
<protein>
    <recommendedName>
        <fullName evidence="7">Major facilitator superfamily (MFS) profile domain-containing protein</fullName>
    </recommendedName>
</protein>
<feature type="transmembrane region" description="Helical" evidence="6">
    <location>
        <begin position="442"/>
        <end position="462"/>
    </location>
</feature>
<dbReference type="EMBL" id="NDIQ01000001">
    <property type="protein sequence ID" value="PRT52941.1"/>
    <property type="molecule type" value="Genomic_DNA"/>
</dbReference>
<sequence length="575" mass="63840">MPSGFWIKQPSEAVDVPGTVVMLLPGNRTSKNSPEQSPPPNGEDAGQLKLNKHGIVLNPQPHDNPNDPLNWPIWRRDIALGVIGFYSFIIGGMTPVLAPVMTEFKTTFHESLNTLTYLVGAFMMAMGVSSLFFAPSAVLYGKRFIYLVSQVIFFGSCLWGAKAKSFGSLLGARILMGIGSGPAESLPSASIAEIFFAHERAYRTGIYTLLLLGGKNLIPLVSGFVANSLGWHWIFWILAIIAGTFMLLTFLFVHETWWERIAVPNQRSIKESEMAERARQQMHRPAWQPHPDSSEHTRDCETINNDMPAAAGKDVESETDSRTVFERKPFFANLAVYTGRKCDSSWSKVFLRPFALYIYPPILFSTLLYGTSVVWLSVIAETISTIFSQEPYNFPVTSIGLLYLGTFIGGCLGSAVAGLISDRIVRYMSSHNCGIYEPEFRLIMVGPVLISVTIGLMGFGWSTFDKDLWIVPTIFLGILGFGTSLGSTVAITYAVDSYRIYAAEALVSLNFAKNAMGFGFAIFVPIFFHKSGGRTSYIVYGSVEIGVCLLAIPLYRYGKLWRKYMHEHDIVKKLY</sequence>
<dbReference type="PANTHER" id="PTHR23502">
    <property type="entry name" value="MAJOR FACILITATOR SUPERFAMILY"/>
    <property type="match status" value="1"/>
</dbReference>
<comment type="caution">
    <text evidence="8">The sequence shown here is derived from an EMBL/GenBank/DDBJ whole genome shotgun (WGS) entry which is preliminary data.</text>
</comment>
<dbReference type="Pfam" id="PF07690">
    <property type="entry name" value="MFS_1"/>
    <property type="match status" value="1"/>
</dbReference>
<feature type="transmembrane region" description="Helical" evidence="6">
    <location>
        <begin position="507"/>
        <end position="528"/>
    </location>
</feature>
<feature type="transmembrane region" description="Helical" evidence="6">
    <location>
        <begin position="114"/>
        <end position="138"/>
    </location>
</feature>
<evidence type="ECO:0000313" key="8">
    <source>
        <dbReference type="EMBL" id="PRT52941.1"/>
    </source>
</evidence>
<comment type="subcellular location">
    <subcellularLocation>
        <location evidence="1">Membrane</location>
        <topology evidence="1">Multi-pass membrane protein</topology>
    </subcellularLocation>
</comment>
<feature type="region of interest" description="Disordered" evidence="5">
    <location>
        <begin position="280"/>
        <end position="300"/>
    </location>
</feature>
<gene>
    <name evidence="8" type="ORF">B9G98_00561</name>
</gene>
<evidence type="ECO:0000256" key="4">
    <source>
        <dbReference type="ARBA" id="ARBA00023136"/>
    </source>
</evidence>
<feature type="transmembrane region" description="Helical" evidence="6">
    <location>
        <begin position="468"/>
        <end position="495"/>
    </location>
</feature>
<dbReference type="AlphaFoldDB" id="A0A2T0FD86"/>
<dbReference type="STRING" id="45607.A0A2T0FD86"/>
<name>A0A2T0FD86_9ASCO</name>
<dbReference type="InterPro" id="IPR020846">
    <property type="entry name" value="MFS_dom"/>
</dbReference>
<dbReference type="RefSeq" id="XP_024662887.1">
    <property type="nucleotide sequence ID" value="XM_024807119.1"/>
</dbReference>
<feature type="transmembrane region" description="Helical" evidence="6">
    <location>
        <begin position="400"/>
        <end position="421"/>
    </location>
</feature>